<keyword evidence="6" id="KW-0675">Receptor</keyword>
<dbReference type="GO" id="GO:0009897">
    <property type="term" value="C:external side of plasma membrane"/>
    <property type="evidence" value="ECO:0007669"/>
    <property type="project" value="TreeGrafter"/>
</dbReference>
<sequence length="275" mass="31486">SQGDSTHFRPNLSGEKNERIQEHKLKTKVKLYPPTNLTVQYRPDSHLWFEWRQIFTHCVESEVRYRVNDEDWEKSTVASSQEYCINLPSNSSLYELQVRSRVSYSCGQSEEWSDWSQPVLWGNRSITDLARAPLPDSPMVWHVVLYCVGGATLLLLLVMLLHNERIRIILIPVVPKPSLVPHDLQEWLDSSKGLKEVFKTNHLERTCSVREYCPVSTSDSESSDSSSISVCTDQTNCYGPVPNPDPNDARPYSNAEFVPTEEQHGKHSEVNIVDQ</sequence>
<proteinExistence type="predicted"/>
<keyword evidence="4 9" id="KW-1133">Transmembrane helix</keyword>
<dbReference type="AlphaFoldDB" id="A0A8C6WQ69"/>
<feature type="transmembrane region" description="Helical" evidence="9">
    <location>
        <begin position="139"/>
        <end position="161"/>
    </location>
</feature>
<dbReference type="PANTHER" id="PTHR23037:SF47">
    <property type="entry name" value="INTERLEUKIN 2 RECEPTOR SUBUNIT GAMMA"/>
    <property type="match status" value="1"/>
</dbReference>
<protein>
    <recommendedName>
        <fullName evidence="10">Fibronectin type-III domain-containing protein</fullName>
    </recommendedName>
</protein>
<keyword evidence="3" id="KW-0732">Signal</keyword>
<evidence type="ECO:0000256" key="6">
    <source>
        <dbReference type="ARBA" id="ARBA00023170"/>
    </source>
</evidence>
<accession>A0A8C6WQ69</accession>
<dbReference type="InterPro" id="IPR003961">
    <property type="entry name" value="FN3_dom"/>
</dbReference>
<comment type="subcellular location">
    <subcellularLocation>
        <location evidence="1">Membrane</location>
        <topology evidence="1">Single-pass type I membrane protein</topology>
    </subcellularLocation>
</comment>
<feature type="domain" description="Fibronectin type-III" evidence="10">
    <location>
        <begin position="33"/>
        <end position="130"/>
    </location>
</feature>
<dbReference type="Gene3D" id="2.60.40.10">
    <property type="entry name" value="Immunoglobulins"/>
    <property type="match status" value="1"/>
</dbReference>
<reference evidence="11" key="1">
    <citation type="submission" date="2025-08" db="UniProtKB">
        <authorList>
            <consortium name="Ensembl"/>
        </authorList>
    </citation>
    <scope>IDENTIFICATION</scope>
</reference>
<evidence type="ECO:0000256" key="7">
    <source>
        <dbReference type="ARBA" id="ARBA00023180"/>
    </source>
</evidence>
<dbReference type="FunFam" id="2.60.40.10:FF:000754">
    <property type="entry name" value="Cytokine receptor common subunit gamma"/>
    <property type="match status" value="1"/>
</dbReference>
<evidence type="ECO:0000256" key="5">
    <source>
        <dbReference type="ARBA" id="ARBA00023136"/>
    </source>
</evidence>
<reference evidence="11" key="2">
    <citation type="submission" date="2025-09" db="UniProtKB">
        <authorList>
            <consortium name="Ensembl"/>
        </authorList>
    </citation>
    <scope>IDENTIFICATION</scope>
</reference>
<evidence type="ECO:0000256" key="4">
    <source>
        <dbReference type="ARBA" id="ARBA00022989"/>
    </source>
</evidence>
<dbReference type="SUPFAM" id="SSF49265">
    <property type="entry name" value="Fibronectin type III"/>
    <property type="match status" value="1"/>
</dbReference>
<organism evidence="11 12">
    <name type="scientific">Neogobius melanostomus</name>
    <name type="common">round goby</name>
    <dbReference type="NCBI Taxonomy" id="47308"/>
    <lineage>
        <taxon>Eukaryota</taxon>
        <taxon>Metazoa</taxon>
        <taxon>Chordata</taxon>
        <taxon>Craniata</taxon>
        <taxon>Vertebrata</taxon>
        <taxon>Euteleostomi</taxon>
        <taxon>Actinopterygii</taxon>
        <taxon>Neopterygii</taxon>
        <taxon>Teleostei</taxon>
        <taxon>Neoteleostei</taxon>
        <taxon>Acanthomorphata</taxon>
        <taxon>Gobiaria</taxon>
        <taxon>Gobiiformes</taxon>
        <taxon>Gobioidei</taxon>
        <taxon>Gobiidae</taxon>
        <taxon>Benthophilinae</taxon>
        <taxon>Neogobiini</taxon>
        <taxon>Neogobius</taxon>
    </lineage>
</organism>
<name>A0A8C6WQ69_9GOBI</name>
<dbReference type="InterPro" id="IPR036116">
    <property type="entry name" value="FN3_sf"/>
</dbReference>
<dbReference type="PANTHER" id="PTHR23037">
    <property type="entry name" value="CYTOKINE RECEPTOR"/>
    <property type="match status" value="1"/>
</dbReference>
<dbReference type="Proteomes" id="UP000694523">
    <property type="component" value="Unplaced"/>
</dbReference>
<keyword evidence="7" id="KW-0325">Glycoprotein</keyword>
<dbReference type="InterPro" id="IPR013783">
    <property type="entry name" value="Ig-like_fold"/>
</dbReference>
<evidence type="ECO:0000313" key="11">
    <source>
        <dbReference type="Ensembl" id="ENSNMLP00000023488.1"/>
    </source>
</evidence>
<dbReference type="PROSITE" id="PS50853">
    <property type="entry name" value="FN3"/>
    <property type="match status" value="1"/>
</dbReference>
<feature type="region of interest" description="Disordered" evidence="8">
    <location>
        <begin position="237"/>
        <end position="275"/>
    </location>
</feature>
<evidence type="ECO:0000256" key="3">
    <source>
        <dbReference type="ARBA" id="ARBA00022729"/>
    </source>
</evidence>
<evidence type="ECO:0000256" key="2">
    <source>
        <dbReference type="ARBA" id="ARBA00022692"/>
    </source>
</evidence>
<evidence type="ECO:0000256" key="1">
    <source>
        <dbReference type="ARBA" id="ARBA00004479"/>
    </source>
</evidence>
<dbReference type="Ensembl" id="ENSNMLT00000026282.1">
    <property type="protein sequence ID" value="ENSNMLP00000023488.1"/>
    <property type="gene ID" value="ENSNMLG00000015117.1"/>
</dbReference>
<evidence type="ECO:0000259" key="10">
    <source>
        <dbReference type="PROSITE" id="PS50853"/>
    </source>
</evidence>
<evidence type="ECO:0000256" key="9">
    <source>
        <dbReference type="SAM" id="Phobius"/>
    </source>
</evidence>
<dbReference type="GO" id="GO:0004896">
    <property type="term" value="F:cytokine receptor activity"/>
    <property type="evidence" value="ECO:0007669"/>
    <property type="project" value="TreeGrafter"/>
</dbReference>
<keyword evidence="5 9" id="KW-0472">Membrane</keyword>
<evidence type="ECO:0000313" key="12">
    <source>
        <dbReference type="Proteomes" id="UP000694523"/>
    </source>
</evidence>
<keyword evidence="2 9" id="KW-0812">Transmembrane</keyword>
<keyword evidence="12" id="KW-1185">Reference proteome</keyword>
<evidence type="ECO:0000256" key="8">
    <source>
        <dbReference type="SAM" id="MobiDB-lite"/>
    </source>
</evidence>